<dbReference type="EMBL" id="JAGKHQ010000012">
    <property type="protein sequence ID" value="KAG7501895.1"/>
    <property type="molecule type" value="Genomic_DNA"/>
</dbReference>
<evidence type="ECO:0000313" key="2">
    <source>
        <dbReference type="Proteomes" id="UP000693946"/>
    </source>
</evidence>
<organism evidence="1 2">
    <name type="scientific">Solea senegalensis</name>
    <name type="common">Senegalese sole</name>
    <dbReference type="NCBI Taxonomy" id="28829"/>
    <lineage>
        <taxon>Eukaryota</taxon>
        <taxon>Metazoa</taxon>
        <taxon>Chordata</taxon>
        <taxon>Craniata</taxon>
        <taxon>Vertebrata</taxon>
        <taxon>Euteleostomi</taxon>
        <taxon>Actinopterygii</taxon>
        <taxon>Neopterygii</taxon>
        <taxon>Teleostei</taxon>
        <taxon>Neoteleostei</taxon>
        <taxon>Acanthomorphata</taxon>
        <taxon>Carangaria</taxon>
        <taxon>Pleuronectiformes</taxon>
        <taxon>Pleuronectoidei</taxon>
        <taxon>Soleidae</taxon>
        <taxon>Solea</taxon>
    </lineage>
</organism>
<sequence>MTDDVNASYVTIFLGGQRLCANGGGSPAARLLQQRHQYFKLMKILETGRGFHFPNRNSALEKRQLDVTAPSSDLGTESALCDSVPT</sequence>
<protein>
    <submittedName>
        <fullName evidence="1">Uncharacterized protein</fullName>
    </submittedName>
</protein>
<dbReference type="AlphaFoldDB" id="A0AAV6RA26"/>
<keyword evidence="2" id="KW-1185">Reference proteome</keyword>
<comment type="caution">
    <text evidence="1">The sequence shown here is derived from an EMBL/GenBank/DDBJ whole genome shotgun (WGS) entry which is preliminary data.</text>
</comment>
<accession>A0AAV6RA26</accession>
<gene>
    <name evidence="1" type="ORF">JOB18_009128</name>
</gene>
<name>A0AAV6RA26_SOLSE</name>
<proteinExistence type="predicted"/>
<dbReference type="Proteomes" id="UP000693946">
    <property type="component" value="Linkage Group LG2"/>
</dbReference>
<reference evidence="1 2" key="1">
    <citation type="journal article" date="2021" name="Sci. Rep.">
        <title>Chromosome anchoring in Senegalese sole (Solea senegalensis) reveals sex-associated markers and genome rearrangements in flatfish.</title>
        <authorList>
            <person name="Guerrero-Cozar I."/>
            <person name="Gomez-Garrido J."/>
            <person name="Berbel C."/>
            <person name="Martinez-Blanch J.F."/>
            <person name="Alioto T."/>
            <person name="Claros M.G."/>
            <person name="Gagnaire P.A."/>
            <person name="Manchado M."/>
        </authorList>
    </citation>
    <scope>NUCLEOTIDE SEQUENCE [LARGE SCALE GENOMIC DNA]</scope>
    <source>
        <strain evidence="1">Sse05_10M</strain>
    </source>
</reference>
<evidence type="ECO:0000313" key="1">
    <source>
        <dbReference type="EMBL" id="KAG7501895.1"/>
    </source>
</evidence>